<dbReference type="Proteomes" id="UP000789702">
    <property type="component" value="Unassembled WGS sequence"/>
</dbReference>
<feature type="non-terminal residue" evidence="1">
    <location>
        <position position="1"/>
    </location>
</feature>
<accession>A0ACA9QBX0</accession>
<organism evidence="1 2">
    <name type="scientific">Dentiscutata heterogama</name>
    <dbReference type="NCBI Taxonomy" id="1316150"/>
    <lineage>
        <taxon>Eukaryota</taxon>
        <taxon>Fungi</taxon>
        <taxon>Fungi incertae sedis</taxon>
        <taxon>Mucoromycota</taxon>
        <taxon>Glomeromycotina</taxon>
        <taxon>Glomeromycetes</taxon>
        <taxon>Diversisporales</taxon>
        <taxon>Gigasporaceae</taxon>
        <taxon>Dentiscutata</taxon>
    </lineage>
</organism>
<evidence type="ECO:0000313" key="2">
    <source>
        <dbReference type="Proteomes" id="UP000789702"/>
    </source>
</evidence>
<protein>
    <submittedName>
        <fullName evidence="1">6966_t:CDS:1</fullName>
    </submittedName>
</protein>
<gene>
    <name evidence="1" type="ORF">DHETER_LOCUS14257</name>
</gene>
<dbReference type="EMBL" id="CAJVPU010042828">
    <property type="protein sequence ID" value="CAG8744466.1"/>
    <property type="molecule type" value="Genomic_DNA"/>
</dbReference>
<feature type="non-terminal residue" evidence="1">
    <location>
        <position position="68"/>
    </location>
</feature>
<proteinExistence type="predicted"/>
<comment type="caution">
    <text evidence="1">The sequence shown here is derived from an EMBL/GenBank/DDBJ whole genome shotgun (WGS) entry which is preliminary data.</text>
</comment>
<sequence>NLVKKVYQSLLNYFKNPVLLEVVFRKSVQIELFLEYNVYLALPTIIVTDKKVQADKIICDYKEKNNCQ</sequence>
<keyword evidence="2" id="KW-1185">Reference proteome</keyword>
<reference evidence="1" key="1">
    <citation type="submission" date="2021-06" db="EMBL/GenBank/DDBJ databases">
        <authorList>
            <person name="Kallberg Y."/>
            <person name="Tangrot J."/>
            <person name="Rosling A."/>
        </authorList>
    </citation>
    <scope>NUCLEOTIDE SEQUENCE</scope>
    <source>
        <strain evidence="1">IL203A</strain>
    </source>
</reference>
<name>A0ACA9QBX0_9GLOM</name>
<evidence type="ECO:0000313" key="1">
    <source>
        <dbReference type="EMBL" id="CAG8744466.1"/>
    </source>
</evidence>